<protein>
    <submittedName>
        <fullName evidence="1">Uncharacterized protein</fullName>
    </submittedName>
</protein>
<accession>A0A0E0D6P2</accession>
<evidence type="ECO:0000313" key="1">
    <source>
        <dbReference type="EnsemblPlants" id="OMERI03G30990.1"/>
    </source>
</evidence>
<dbReference type="HOGENOM" id="CLU_2691925_0_0_1"/>
<dbReference type="Gramene" id="OMERI03G30990.1">
    <property type="protein sequence ID" value="OMERI03G30990.1"/>
    <property type="gene ID" value="OMERI03G30990"/>
</dbReference>
<dbReference type="AlphaFoldDB" id="A0A0E0D6P2"/>
<organism evidence="1">
    <name type="scientific">Oryza meridionalis</name>
    <dbReference type="NCBI Taxonomy" id="40149"/>
    <lineage>
        <taxon>Eukaryota</taxon>
        <taxon>Viridiplantae</taxon>
        <taxon>Streptophyta</taxon>
        <taxon>Embryophyta</taxon>
        <taxon>Tracheophyta</taxon>
        <taxon>Spermatophyta</taxon>
        <taxon>Magnoliopsida</taxon>
        <taxon>Liliopsida</taxon>
        <taxon>Poales</taxon>
        <taxon>Poaceae</taxon>
        <taxon>BOP clade</taxon>
        <taxon>Oryzoideae</taxon>
        <taxon>Oryzeae</taxon>
        <taxon>Oryzinae</taxon>
        <taxon>Oryza</taxon>
    </lineage>
</organism>
<sequence>MQCLRCLDKLITVSMKTISLSCCKNIFRRHFLKLRISSQTLLSTNNAVPRDNRLKLWQHQVSEVSYSNNQMLWP</sequence>
<dbReference type="Proteomes" id="UP000008021">
    <property type="component" value="Chromosome 3"/>
</dbReference>
<evidence type="ECO:0000313" key="2">
    <source>
        <dbReference type="Proteomes" id="UP000008021"/>
    </source>
</evidence>
<reference evidence="1" key="1">
    <citation type="submission" date="2015-04" db="UniProtKB">
        <authorList>
            <consortium name="EnsemblPlants"/>
        </authorList>
    </citation>
    <scope>IDENTIFICATION</scope>
</reference>
<dbReference type="EnsemblPlants" id="OMERI03G30990.1">
    <property type="protein sequence ID" value="OMERI03G30990.1"/>
    <property type="gene ID" value="OMERI03G30990"/>
</dbReference>
<proteinExistence type="predicted"/>
<reference evidence="1" key="2">
    <citation type="submission" date="2018-05" db="EMBL/GenBank/DDBJ databases">
        <title>OmerRS3 (Oryza meridionalis Reference Sequence Version 3).</title>
        <authorList>
            <person name="Zhang J."/>
            <person name="Kudrna D."/>
            <person name="Lee S."/>
            <person name="Talag J."/>
            <person name="Welchert J."/>
            <person name="Wing R.A."/>
        </authorList>
    </citation>
    <scope>NUCLEOTIDE SEQUENCE [LARGE SCALE GENOMIC DNA]</scope>
    <source>
        <strain evidence="1">cv. OR44</strain>
    </source>
</reference>
<name>A0A0E0D6P2_9ORYZ</name>
<keyword evidence="2" id="KW-1185">Reference proteome</keyword>